<dbReference type="EC" id="6.2.-.-" evidence="8"/>
<feature type="domain" description="Acylphosphatase-like" evidence="10">
    <location>
        <begin position="5"/>
        <end position="92"/>
    </location>
</feature>
<dbReference type="InterPro" id="IPR001792">
    <property type="entry name" value="Acylphosphatase-like_dom"/>
</dbReference>
<proteinExistence type="inferred from homology"/>
<dbReference type="GO" id="GO:0016743">
    <property type="term" value="F:carboxyl- or carbamoyltransferase activity"/>
    <property type="evidence" value="ECO:0007669"/>
    <property type="project" value="UniProtKB-UniRule"/>
</dbReference>
<dbReference type="InterPro" id="IPR055128">
    <property type="entry name" value="HypF_C_2"/>
</dbReference>
<evidence type="ECO:0000256" key="5">
    <source>
        <dbReference type="ARBA" id="ARBA00022771"/>
    </source>
</evidence>
<dbReference type="Gene3D" id="3.30.110.120">
    <property type="match status" value="1"/>
</dbReference>
<evidence type="ECO:0000256" key="7">
    <source>
        <dbReference type="ARBA" id="ARBA00048220"/>
    </source>
</evidence>
<comment type="catalytic activity">
    <reaction evidence="7 8">
        <text>C-terminal L-cysteinyl-[HypE protein] + carbamoyl phosphate + ATP + H2O = C-terminal S-carboxamide-L-cysteinyl-[HypE protein] + AMP + phosphate + diphosphate + H(+)</text>
        <dbReference type="Rhea" id="RHEA:55636"/>
        <dbReference type="Rhea" id="RHEA-COMP:14247"/>
        <dbReference type="Rhea" id="RHEA-COMP:14392"/>
        <dbReference type="ChEBI" id="CHEBI:15377"/>
        <dbReference type="ChEBI" id="CHEBI:15378"/>
        <dbReference type="ChEBI" id="CHEBI:30616"/>
        <dbReference type="ChEBI" id="CHEBI:33019"/>
        <dbReference type="ChEBI" id="CHEBI:43474"/>
        <dbReference type="ChEBI" id="CHEBI:58228"/>
        <dbReference type="ChEBI" id="CHEBI:76913"/>
        <dbReference type="ChEBI" id="CHEBI:139126"/>
        <dbReference type="ChEBI" id="CHEBI:456215"/>
    </reaction>
</comment>
<protein>
    <recommendedName>
        <fullName evidence="8">Carbamoyltransferase HypF</fullName>
        <ecNumber evidence="8">6.2.-.-</ecNumber>
    </recommendedName>
</protein>
<dbReference type="GO" id="GO:0003998">
    <property type="term" value="F:acylphosphatase activity"/>
    <property type="evidence" value="ECO:0007669"/>
    <property type="project" value="UniProtKB-EC"/>
</dbReference>
<keyword evidence="13" id="KW-1185">Reference proteome</keyword>
<dbReference type="InterPro" id="IPR051060">
    <property type="entry name" value="Carbamoyltrans_HypF-like"/>
</dbReference>
<dbReference type="AlphaFoldDB" id="A0A8J3E9C1"/>
<dbReference type="Gene3D" id="3.30.420.40">
    <property type="match status" value="1"/>
</dbReference>
<dbReference type="UniPathway" id="UPA00335"/>
<dbReference type="InterPro" id="IPR017968">
    <property type="entry name" value="Acylphosphatase_CS"/>
</dbReference>
<dbReference type="InterPro" id="IPR011125">
    <property type="entry name" value="Znf_HypF"/>
</dbReference>
<dbReference type="RefSeq" id="WP_117003799.1">
    <property type="nucleotide sequence ID" value="NZ_BMJS01000042.1"/>
</dbReference>
<evidence type="ECO:0000256" key="1">
    <source>
        <dbReference type="ARBA" id="ARBA00004711"/>
    </source>
</evidence>
<dbReference type="InterPro" id="IPR036046">
    <property type="entry name" value="Acylphosphatase-like_dom_sf"/>
</dbReference>
<comment type="similarity">
    <text evidence="2 8">Belongs to the carbamoyltransferase HypF family.</text>
</comment>
<keyword evidence="4" id="KW-0479">Metal-binding</keyword>
<comment type="function">
    <text evidence="8">Involved in the maturation of [NiFe] hydrogenases. Along with HypE, it catalyzes the synthesis of the CN ligands of the active site iron of [NiFe]-hydrogenases. HypF functions as a carbamoyl transferase using carbamoylphosphate as a substrate and transferring the carboxamido moiety in an ATP-dependent reaction to the thiolate of the C-terminal cysteine of HypE yielding a protein-S-carboxamide.</text>
</comment>
<dbReference type="Pfam" id="PF01300">
    <property type="entry name" value="Sua5_yciO_yrdC"/>
    <property type="match status" value="1"/>
</dbReference>
<sequence length="761" mass="84545">MGITAVKITVNGIVQGVGFRPFVYTLAVKSGLFGSVQNTLHGVEIILQATCQEAENFCTLMRQQLPKLAQIEHIKMTEITVVKAFDHFSILASSEGTSQTKIPADSVICDDCLSELFAPNSRYYLYPFISCTYCGPRFSVTESLPYDRETTTFSKFPLCDDCLGVYRNPLDRRYHAQTTACYACGPKLSRAFSDMVQTLKQGDILALKTHSGFKLVVDAKNEVAITHLRQRKKRSSKPFALMALNQASIEQYVQCNQEESTLLNSSARPIVLLEKKTTAQLPKTLAPDLNELGVMLPSSAVDYLLFYYLLGQPKDRDWLYQANDLLLVVTSANLSGGSIIADNDQAYQLLAPIADMIVSDDRQIAMQSDDSVMRVVLDKSMMIRRARGFVPLTLKLNRELPCVFATGALLKNTFCFVSHNEAYLSQYIGDMDSVDSIEYFKKAFHHYQHLFGVSFSALACDLHPDFYTTEFAERLNLPLIRVQHHEAHIAAAVAEYALEASVLAIVLDGFGLGDDGMARGGELYHCDIEALKFTRISVLQSMPYLGGDRVQKEPWRMALSLCVDLELKVPKHLLANEKAPSFLQLLEKNKENLAYTTSMGRLFDGVASLLDVCHDNSFEAEAAMKLEALVNVPRVDKSLIDINNNQLDVSQLIKKIIAMPKDKGSELFHGTLAYALALWAHEYAVNKGITQVILTGGCFQNKVLLIEVVQYLETFGLEAVVPQKIPVNDGGISLGQAWLAANKLNKEKKHVLSNSCTDYSA</sequence>
<dbReference type="NCBIfam" id="TIGR00143">
    <property type="entry name" value="hypF"/>
    <property type="match status" value="1"/>
</dbReference>
<keyword evidence="5" id="KW-0863">Zinc-finger</keyword>
<comment type="pathway">
    <text evidence="1 8">Protein modification; [NiFe] hydrogenase maturation.</text>
</comment>
<keyword evidence="9" id="KW-0378">Hydrolase</keyword>
<dbReference type="GO" id="GO:0051604">
    <property type="term" value="P:protein maturation"/>
    <property type="evidence" value="ECO:0007669"/>
    <property type="project" value="TreeGrafter"/>
</dbReference>
<evidence type="ECO:0000256" key="3">
    <source>
        <dbReference type="ARBA" id="ARBA00022598"/>
    </source>
</evidence>
<dbReference type="PROSITE" id="PS51163">
    <property type="entry name" value="YRDC"/>
    <property type="match status" value="1"/>
</dbReference>
<dbReference type="InterPro" id="IPR004421">
    <property type="entry name" value="Carbamoyltransferase_HypF"/>
</dbReference>
<dbReference type="PANTHER" id="PTHR42959:SF1">
    <property type="entry name" value="CARBAMOYLTRANSFERASE HYPF"/>
    <property type="match status" value="1"/>
</dbReference>
<dbReference type="EMBL" id="BMJS01000042">
    <property type="protein sequence ID" value="GGG06349.1"/>
    <property type="molecule type" value="Genomic_DNA"/>
</dbReference>
<comment type="caution">
    <text evidence="12">The sequence shown here is derived from an EMBL/GenBank/DDBJ whole genome shotgun (WGS) entry which is preliminary data.</text>
</comment>
<reference evidence="12" key="1">
    <citation type="journal article" date="2014" name="Int. J. Syst. Evol. Microbiol.">
        <title>Complete genome sequence of Corynebacterium casei LMG S-19264T (=DSM 44701T), isolated from a smear-ripened cheese.</title>
        <authorList>
            <consortium name="US DOE Joint Genome Institute (JGI-PGF)"/>
            <person name="Walter F."/>
            <person name="Albersmeier A."/>
            <person name="Kalinowski J."/>
            <person name="Ruckert C."/>
        </authorList>
    </citation>
    <scope>NUCLEOTIDE SEQUENCE</scope>
    <source>
        <strain evidence="12">CGMCC 1.15758</strain>
    </source>
</reference>
<dbReference type="SUPFAM" id="SSF54975">
    <property type="entry name" value="Acylphosphatase/BLUF domain-like"/>
    <property type="match status" value="1"/>
</dbReference>
<evidence type="ECO:0000256" key="4">
    <source>
        <dbReference type="ARBA" id="ARBA00022723"/>
    </source>
</evidence>
<dbReference type="PROSITE" id="PS51160">
    <property type="entry name" value="ACYLPHOSPHATASE_3"/>
    <property type="match status" value="1"/>
</dbReference>
<accession>A0A8J3E9C1</accession>
<dbReference type="GO" id="GO:0003725">
    <property type="term" value="F:double-stranded RNA binding"/>
    <property type="evidence" value="ECO:0007669"/>
    <property type="project" value="InterPro"/>
</dbReference>
<dbReference type="InterPro" id="IPR041440">
    <property type="entry name" value="HypF_C"/>
</dbReference>
<dbReference type="Pfam" id="PF07503">
    <property type="entry name" value="zf-HYPF"/>
    <property type="match status" value="2"/>
</dbReference>
<gene>
    <name evidence="12" type="primary">hypF</name>
    <name evidence="12" type="ORF">GCM10010995_24850</name>
</gene>
<dbReference type="Gene3D" id="3.30.420.360">
    <property type="match status" value="1"/>
</dbReference>
<dbReference type="InterPro" id="IPR006070">
    <property type="entry name" value="Sua5-like_dom"/>
</dbReference>
<keyword evidence="6" id="KW-0862">Zinc</keyword>
<dbReference type="Pfam" id="PF00708">
    <property type="entry name" value="Acylphosphatase"/>
    <property type="match status" value="1"/>
</dbReference>
<feature type="domain" description="YrdC-like" evidence="11">
    <location>
        <begin position="189"/>
        <end position="388"/>
    </location>
</feature>
<dbReference type="GO" id="GO:0008270">
    <property type="term" value="F:zinc ion binding"/>
    <property type="evidence" value="ECO:0007669"/>
    <property type="project" value="UniProtKB-KW"/>
</dbReference>
<dbReference type="Pfam" id="PF17788">
    <property type="entry name" value="HypF_C"/>
    <property type="match status" value="1"/>
</dbReference>
<keyword evidence="3" id="KW-0436">Ligase</keyword>
<dbReference type="PIRSF" id="PIRSF006256">
    <property type="entry name" value="CMPcnvr_hdrg_mat"/>
    <property type="match status" value="1"/>
</dbReference>
<reference evidence="12" key="2">
    <citation type="submission" date="2020-09" db="EMBL/GenBank/DDBJ databases">
        <authorList>
            <person name="Sun Q."/>
            <person name="Zhou Y."/>
        </authorList>
    </citation>
    <scope>NUCLEOTIDE SEQUENCE</scope>
    <source>
        <strain evidence="12">CGMCC 1.15758</strain>
    </source>
</reference>
<evidence type="ECO:0000256" key="2">
    <source>
        <dbReference type="ARBA" id="ARBA00008097"/>
    </source>
</evidence>
<dbReference type="SUPFAM" id="SSF55821">
    <property type="entry name" value="YrdC/RibB"/>
    <property type="match status" value="1"/>
</dbReference>
<organism evidence="12 13">
    <name type="scientific">Cysteiniphilum litorale</name>
    <dbReference type="NCBI Taxonomy" id="2056700"/>
    <lineage>
        <taxon>Bacteria</taxon>
        <taxon>Pseudomonadati</taxon>
        <taxon>Pseudomonadota</taxon>
        <taxon>Gammaproteobacteria</taxon>
        <taxon>Thiotrichales</taxon>
        <taxon>Fastidiosibacteraceae</taxon>
        <taxon>Cysteiniphilum</taxon>
    </lineage>
</organism>
<evidence type="ECO:0000259" key="10">
    <source>
        <dbReference type="PROSITE" id="PS51160"/>
    </source>
</evidence>
<dbReference type="PROSITE" id="PS00150">
    <property type="entry name" value="ACYLPHOSPHATASE_1"/>
    <property type="match status" value="1"/>
</dbReference>
<evidence type="ECO:0000313" key="12">
    <source>
        <dbReference type="EMBL" id="GGG06349.1"/>
    </source>
</evidence>
<evidence type="ECO:0000256" key="9">
    <source>
        <dbReference type="PROSITE-ProRule" id="PRU00520"/>
    </source>
</evidence>
<dbReference type="Pfam" id="PF22521">
    <property type="entry name" value="HypF_C_2"/>
    <property type="match status" value="1"/>
</dbReference>
<dbReference type="OrthoDB" id="9808093at2"/>
<feature type="active site" evidence="9">
    <location>
        <position position="20"/>
    </location>
</feature>
<dbReference type="PANTHER" id="PTHR42959">
    <property type="entry name" value="CARBAMOYLTRANSFERASE"/>
    <property type="match status" value="1"/>
</dbReference>
<dbReference type="GO" id="GO:0016874">
    <property type="term" value="F:ligase activity"/>
    <property type="evidence" value="ECO:0007669"/>
    <property type="project" value="UniProtKB-UniRule"/>
</dbReference>
<dbReference type="Gene3D" id="3.90.870.50">
    <property type="match status" value="1"/>
</dbReference>
<feature type="active site" evidence="9">
    <location>
        <position position="38"/>
    </location>
</feature>
<name>A0A8J3E9C1_9GAMM</name>
<dbReference type="InterPro" id="IPR017945">
    <property type="entry name" value="DHBP_synth_RibB-like_a/b_dom"/>
</dbReference>
<evidence type="ECO:0000256" key="6">
    <source>
        <dbReference type="ARBA" id="ARBA00022833"/>
    </source>
</evidence>
<evidence type="ECO:0000259" key="11">
    <source>
        <dbReference type="PROSITE" id="PS51163"/>
    </source>
</evidence>
<dbReference type="Proteomes" id="UP000636949">
    <property type="component" value="Unassembled WGS sequence"/>
</dbReference>
<comment type="catalytic activity">
    <reaction evidence="9">
        <text>an acyl phosphate + H2O = a carboxylate + phosphate + H(+)</text>
        <dbReference type="Rhea" id="RHEA:14965"/>
        <dbReference type="ChEBI" id="CHEBI:15377"/>
        <dbReference type="ChEBI" id="CHEBI:15378"/>
        <dbReference type="ChEBI" id="CHEBI:29067"/>
        <dbReference type="ChEBI" id="CHEBI:43474"/>
        <dbReference type="ChEBI" id="CHEBI:59918"/>
        <dbReference type="EC" id="3.6.1.7"/>
    </reaction>
</comment>
<evidence type="ECO:0000256" key="8">
    <source>
        <dbReference type="PIRNR" id="PIRNR006256"/>
    </source>
</evidence>
<evidence type="ECO:0000313" key="13">
    <source>
        <dbReference type="Proteomes" id="UP000636949"/>
    </source>
</evidence>